<dbReference type="AlphaFoldDB" id="A0A1L7X8E2"/>
<keyword evidence="2" id="KW-0812">Transmembrane</keyword>
<protein>
    <submittedName>
        <fullName evidence="3">Uncharacterized protein</fullName>
    </submittedName>
</protein>
<proteinExistence type="predicted"/>
<sequence length="275" mass="30070">MLPGKSSYHLGLDIKLFLSFILSKPAMPLPRQYPTHLDPTSIGKDDIVQICNGGGMTSTITTITTVWSATTGPAQIAASLSHTSRHDRRAIIALAILFTLTLIIFVALVFCICRWSRSRKSTVAQGQQEVAYQRRRDQINRSVASDGDSTVITYSGRKHRRRHRKSGKGYNEAIESEGDAASFIASQSYPQFPEPAAYFPPEHGHHVSQAPAVPPYFNTPIPGAAEREVELMNDASEVGSSTLEAAQAAPSKAPESRRRHSKGSESLAKSRSKRV</sequence>
<evidence type="ECO:0000256" key="2">
    <source>
        <dbReference type="SAM" id="Phobius"/>
    </source>
</evidence>
<dbReference type="EMBL" id="FJOG01000018">
    <property type="protein sequence ID" value="CZR61281.1"/>
    <property type="molecule type" value="Genomic_DNA"/>
</dbReference>
<feature type="transmembrane region" description="Helical" evidence="2">
    <location>
        <begin position="90"/>
        <end position="113"/>
    </location>
</feature>
<reference evidence="3 4" key="1">
    <citation type="submission" date="2016-03" db="EMBL/GenBank/DDBJ databases">
        <authorList>
            <person name="Ploux O."/>
        </authorList>
    </citation>
    <scope>NUCLEOTIDE SEQUENCE [LARGE SCALE GENOMIC DNA]</scope>
    <source>
        <strain evidence="3 4">UAMH 11012</strain>
    </source>
</reference>
<evidence type="ECO:0000313" key="3">
    <source>
        <dbReference type="EMBL" id="CZR61281.1"/>
    </source>
</evidence>
<keyword evidence="2" id="KW-0472">Membrane</keyword>
<name>A0A1L7X8E2_9HELO</name>
<evidence type="ECO:0000313" key="4">
    <source>
        <dbReference type="Proteomes" id="UP000184330"/>
    </source>
</evidence>
<organism evidence="3 4">
    <name type="scientific">Phialocephala subalpina</name>
    <dbReference type="NCBI Taxonomy" id="576137"/>
    <lineage>
        <taxon>Eukaryota</taxon>
        <taxon>Fungi</taxon>
        <taxon>Dikarya</taxon>
        <taxon>Ascomycota</taxon>
        <taxon>Pezizomycotina</taxon>
        <taxon>Leotiomycetes</taxon>
        <taxon>Helotiales</taxon>
        <taxon>Mollisiaceae</taxon>
        <taxon>Phialocephala</taxon>
        <taxon>Phialocephala fortinii species complex</taxon>
    </lineage>
</organism>
<keyword evidence="2" id="KW-1133">Transmembrane helix</keyword>
<feature type="region of interest" description="Disordered" evidence="1">
    <location>
        <begin position="230"/>
        <end position="275"/>
    </location>
</feature>
<dbReference type="OrthoDB" id="10534665at2759"/>
<accession>A0A1L7X8E2</accession>
<gene>
    <name evidence="3" type="ORF">PAC_11177</name>
</gene>
<dbReference type="Proteomes" id="UP000184330">
    <property type="component" value="Unassembled WGS sequence"/>
</dbReference>
<evidence type="ECO:0000256" key="1">
    <source>
        <dbReference type="SAM" id="MobiDB-lite"/>
    </source>
</evidence>
<keyword evidence="4" id="KW-1185">Reference proteome</keyword>